<proteinExistence type="predicted"/>
<dbReference type="SUPFAM" id="SSF52047">
    <property type="entry name" value="RNI-like"/>
    <property type="match status" value="1"/>
</dbReference>
<feature type="region of interest" description="Disordered" evidence="1">
    <location>
        <begin position="1"/>
        <end position="33"/>
    </location>
</feature>
<name>A0A8C6US23_9GOBI</name>
<accession>A0A8C6US23</accession>
<dbReference type="PANTHER" id="PTHR38926">
    <property type="entry name" value="F-BOX DOMAIN CONTAINING PROTEIN, EXPRESSED"/>
    <property type="match status" value="1"/>
</dbReference>
<dbReference type="Gene3D" id="3.80.10.10">
    <property type="entry name" value="Ribonuclease Inhibitor"/>
    <property type="match status" value="2"/>
</dbReference>
<reference evidence="2" key="1">
    <citation type="submission" date="2025-08" db="UniProtKB">
        <authorList>
            <consortium name="Ensembl"/>
        </authorList>
    </citation>
    <scope>IDENTIFICATION</scope>
</reference>
<feature type="compositionally biased region" description="Basic and acidic residues" evidence="1">
    <location>
        <begin position="8"/>
        <end position="20"/>
    </location>
</feature>
<dbReference type="InterPro" id="IPR032675">
    <property type="entry name" value="LRR_dom_sf"/>
</dbReference>
<evidence type="ECO:0000313" key="2">
    <source>
        <dbReference type="Ensembl" id="ENSNMLP00000040529.1"/>
    </source>
</evidence>
<evidence type="ECO:0000313" key="3">
    <source>
        <dbReference type="Proteomes" id="UP000694523"/>
    </source>
</evidence>
<dbReference type="PANTHER" id="PTHR38926:SF72">
    <property type="entry name" value="IM:7136021-RELATED"/>
    <property type="match status" value="1"/>
</dbReference>
<sequence>MPLYGASKGDHRKEKSRQKEAPGWMSSRSITDDEDGCPLSLTRLCLLSLAENINTTWTKDYSDKYLDQYLFRHIMGPFNVLCAELVEELISLLCIRKKLSRAALDLLLVPQLRALSLASCPGLATTAVCAQISARCRLLSNLDISGAQQLSSKVLLQTLPSLHKLRSLSLATTTTDKSVIQAVVQNCTILCHLDISQCHLVSPTDLLLLGGSSLYPSSHTSGPSSNVCTASSLPLNSLLALDIGFEEQKGDAVAVAAYLLLTLSGLEKFAIEGIAQACKLILHNDFQQTDLFSAKEEILTLEEVWKQSKYRQSSNFSCKTEDDYNEPKTCHNKRQDNFTLRLKEVRILSCESLSSLGRLCPGITTIFINADYPETAEVVDLTKALENIPGQLKSLSLQYSDLLQNISDTVCVVGSSLLSLTLEGVKTSPSSYSSLLRILQACPRLKELSISLQPFQLSFAVEYPNNRLIDWNRLHLPDLRSLTLRFSYEHSQIKPYITECLFLKTILGCLLVHSALLQKICLISLPCPLNCILEEVLQQSNMNQSESLPLRCLQHLDLQRTDVKMRTLENVIFQCKRLKFVDVSYCWNISCSEMDSVRAGRPKHNDIGTINDSQMALMQLYLNSFIY</sequence>
<reference evidence="2" key="2">
    <citation type="submission" date="2025-09" db="UniProtKB">
        <authorList>
            <consortium name="Ensembl"/>
        </authorList>
    </citation>
    <scope>IDENTIFICATION</scope>
</reference>
<dbReference type="AlphaFoldDB" id="A0A8C6US23"/>
<evidence type="ECO:0000256" key="1">
    <source>
        <dbReference type="SAM" id="MobiDB-lite"/>
    </source>
</evidence>
<protein>
    <submittedName>
        <fullName evidence="2">Si:ch211-214j8.12</fullName>
    </submittedName>
</protein>
<keyword evidence="3" id="KW-1185">Reference proteome</keyword>
<dbReference type="Proteomes" id="UP000694523">
    <property type="component" value="Unplaced"/>
</dbReference>
<organism evidence="2 3">
    <name type="scientific">Neogobius melanostomus</name>
    <name type="common">round goby</name>
    <dbReference type="NCBI Taxonomy" id="47308"/>
    <lineage>
        <taxon>Eukaryota</taxon>
        <taxon>Metazoa</taxon>
        <taxon>Chordata</taxon>
        <taxon>Craniata</taxon>
        <taxon>Vertebrata</taxon>
        <taxon>Euteleostomi</taxon>
        <taxon>Actinopterygii</taxon>
        <taxon>Neopterygii</taxon>
        <taxon>Teleostei</taxon>
        <taxon>Neoteleostei</taxon>
        <taxon>Acanthomorphata</taxon>
        <taxon>Gobiaria</taxon>
        <taxon>Gobiiformes</taxon>
        <taxon>Gobioidei</taxon>
        <taxon>Gobiidae</taxon>
        <taxon>Benthophilinae</taxon>
        <taxon>Neogobiini</taxon>
        <taxon>Neogobius</taxon>
    </lineage>
</organism>
<dbReference type="Ensembl" id="ENSNMLT00000045075.1">
    <property type="protein sequence ID" value="ENSNMLP00000040529.1"/>
    <property type="gene ID" value="ENSNMLG00000024890.1"/>
</dbReference>